<evidence type="ECO:0000256" key="10">
    <source>
        <dbReference type="ARBA" id="ARBA00022847"/>
    </source>
</evidence>
<feature type="domain" description="Sodium/calcium exchanger membrane region" evidence="18">
    <location>
        <begin position="291"/>
        <end position="439"/>
    </location>
</feature>
<keyword evidence="14" id="KW-0406">Ion transport</keyword>
<dbReference type="InterPro" id="IPR004481">
    <property type="entry name" value="K/Na/Ca-exchanger"/>
</dbReference>
<evidence type="ECO:0000256" key="2">
    <source>
        <dbReference type="ARBA" id="ARBA00005364"/>
    </source>
</evidence>
<organism evidence="19 20">
    <name type="scientific">Galendromus occidentalis</name>
    <name type="common">western predatory mite</name>
    <dbReference type="NCBI Taxonomy" id="34638"/>
    <lineage>
        <taxon>Eukaryota</taxon>
        <taxon>Metazoa</taxon>
        <taxon>Ecdysozoa</taxon>
        <taxon>Arthropoda</taxon>
        <taxon>Chelicerata</taxon>
        <taxon>Arachnida</taxon>
        <taxon>Acari</taxon>
        <taxon>Parasitiformes</taxon>
        <taxon>Mesostigmata</taxon>
        <taxon>Gamasina</taxon>
        <taxon>Phytoseioidea</taxon>
        <taxon>Phytoseiidae</taxon>
        <taxon>Typhlodrominae</taxon>
        <taxon>Galendromus</taxon>
    </lineage>
</organism>
<keyword evidence="12 17" id="KW-1133">Transmembrane helix</keyword>
<gene>
    <name evidence="20" type="primary">LOC100907439</name>
</gene>
<keyword evidence="7 17" id="KW-0812">Transmembrane</keyword>
<comment type="similarity">
    <text evidence="2">Belongs to the Ca(2+):cation antiporter (CaCA) (TC 2.A.19) family. SLC24A subfamily.</text>
</comment>
<keyword evidence="15 17" id="KW-0472">Membrane</keyword>
<evidence type="ECO:0000256" key="11">
    <source>
        <dbReference type="ARBA" id="ARBA00022958"/>
    </source>
</evidence>
<dbReference type="GO" id="GO:0005262">
    <property type="term" value="F:calcium channel activity"/>
    <property type="evidence" value="ECO:0007669"/>
    <property type="project" value="TreeGrafter"/>
</dbReference>
<feature type="transmembrane region" description="Helical" evidence="17">
    <location>
        <begin position="290"/>
        <end position="319"/>
    </location>
</feature>
<sequence length="460" mass="50774">MAVAIYMFYALAVVCDDYFIASLEECSQRLNLSDDVAGATFMAAGSSAPELFTAILGVIVAKGDVGTGTVVGSAVYNVLFVIAICGLCAGREVPVTWWPLFRDSIFYAFTVVVLIIVIADAKISATESSVMLLLYGLYILLMKFNRMLHLMVATKFGLSDAVQSREMDVLTGNNQNSYASGGMTSCQIGFYEAALIIMCSYNFKPKTRFWAAAKRIMHNRQKSQQKLYQRYTRSENSPYAAASRKYNWRIRPPLENGLKQQAIYWIKVPLLASLEYTIPDCKASPNSKMFLATFAMSIFWTAVFSYLMVWMVTLIGFTLGIPDSIMGITFLAAGTSIPDAYASLLVSKQGQGDMAIANCFGSNVFDILVGLAVPWLIQTTWIDPSKYAVISSKGLLYTVFLLFLTIIITIIAIHRSGWYLTKSLGAFLMIIYVVFLVLCSAIEFNVFGNVNPPTCPEPGM</sequence>
<evidence type="ECO:0000256" key="8">
    <source>
        <dbReference type="ARBA" id="ARBA00022729"/>
    </source>
</evidence>
<evidence type="ECO:0000256" key="12">
    <source>
        <dbReference type="ARBA" id="ARBA00022989"/>
    </source>
</evidence>
<keyword evidence="3" id="KW-0813">Transport</keyword>
<dbReference type="InterPro" id="IPR044880">
    <property type="entry name" value="NCX_ion-bd_dom_sf"/>
</dbReference>
<dbReference type="RefSeq" id="XP_028968664.1">
    <property type="nucleotide sequence ID" value="XM_029112831.1"/>
</dbReference>
<evidence type="ECO:0000256" key="9">
    <source>
        <dbReference type="ARBA" id="ARBA00022837"/>
    </source>
</evidence>
<keyword evidence="8" id="KW-0732">Signal</keyword>
<evidence type="ECO:0000256" key="3">
    <source>
        <dbReference type="ARBA" id="ARBA00022448"/>
    </source>
</evidence>
<dbReference type="GO" id="GO:0008273">
    <property type="term" value="F:calcium, potassium:sodium antiporter activity"/>
    <property type="evidence" value="ECO:0007669"/>
    <property type="project" value="TreeGrafter"/>
</dbReference>
<dbReference type="GO" id="GO:0015293">
    <property type="term" value="F:symporter activity"/>
    <property type="evidence" value="ECO:0007669"/>
    <property type="project" value="UniProtKB-KW"/>
</dbReference>
<protein>
    <submittedName>
        <fullName evidence="20">Sodium/potassium/calcium exchanger 3</fullName>
    </submittedName>
</protein>
<feature type="transmembrane region" description="Helical" evidence="17">
    <location>
        <begin position="395"/>
        <end position="413"/>
    </location>
</feature>
<dbReference type="Proteomes" id="UP000694867">
    <property type="component" value="Unplaced"/>
</dbReference>
<feature type="transmembrane region" description="Helical" evidence="17">
    <location>
        <begin position="36"/>
        <end position="61"/>
    </location>
</feature>
<reference evidence="20" key="1">
    <citation type="submission" date="2025-08" db="UniProtKB">
        <authorList>
            <consortium name="RefSeq"/>
        </authorList>
    </citation>
    <scope>IDENTIFICATION</scope>
</reference>
<evidence type="ECO:0000256" key="16">
    <source>
        <dbReference type="ARBA" id="ARBA00023201"/>
    </source>
</evidence>
<evidence type="ECO:0000256" key="6">
    <source>
        <dbReference type="ARBA" id="ARBA00022568"/>
    </source>
</evidence>
<dbReference type="Gene3D" id="1.20.1420.30">
    <property type="entry name" value="NCX, central ion-binding region"/>
    <property type="match status" value="2"/>
</dbReference>
<keyword evidence="9" id="KW-0106">Calcium</keyword>
<dbReference type="AlphaFoldDB" id="A0AAJ7SHN3"/>
<keyword evidence="11" id="KW-0630">Potassium</keyword>
<keyword evidence="6" id="KW-0109">Calcium transport</keyword>
<feature type="transmembrane region" description="Helical" evidence="17">
    <location>
        <begin position="425"/>
        <end position="444"/>
    </location>
</feature>
<feature type="transmembrane region" description="Helical" evidence="17">
    <location>
        <begin position="67"/>
        <end position="88"/>
    </location>
</feature>
<dbReference type="NCBIfam" id="TIGR00367">
    <property type="entry name" value="calcium/sodium antiporter"/>
    <property type="match status" value="1"/>
</dbReference>
<keyword evidence="16" id="KW-0739">Sodium transport</keyword>
<keyword evidence="4" id="KW-0050">Antiport</keyword>
<dbReference type="GeneID" id="100907439"/>
<evidence type="ECO:0000256" key="4">
    <source>
        <dbReference type="ARBA" id="ARBA00022449"/>
    </source>
</evidence>
<dbReference type="KEGG" id="goe:100907439"/>
<evidence type="ECO:0000256" key="17">
    <source>
        <dbReference type="SAM" id="Phobius"/>
    </source>
</evidence>
<dbReference type="Pfam" id="PF01699">
    <property type="entry name" value="Na_Ca_ex"/>
    <property type="match status" value="2"/>
</dbReference>
<evidence type="ECO:0000256" key="5">
    <source>
        <dbReference type="ARBA" id="ARBA00022538"/>
    </source>
</evidence>
<feature type="transmembrane region" description="Helical" evidence="17">
    <location>
        <begin position="325"/>
        <end position="346"/>
    </location>
</feature>
<feature type="transmembrane region" description="Helical" evidence="17">
    <location>
        <begin position="100"/>
        <end position="119"/>
    </location>
</feature>
<keyword evidence="10" id="KW-0769">Symport</keyword>
<evidence type="ECO:0000256" key="13">
    <source>
        <dbReference type="ARBA" id="ARBA00023053"/>
    </source>
</evidence>
<dbReference type="InterPro" id="IPR004837">
    <property type="entry name" value="NaCa_Exmemb"/>
</dbReference>
<evidence type="ECO:0000313" key="19">
    <source>
        <dbReference type="Proteomes" id="UP000694867"/>
    </source>
</evidence>
<evidence type="ECO:0000313" key="20">
    <source>
        <dbReference type="RefSeq" id="XP_028968664.1"/>
    </source>
</evidence>
<dbReference type="FunFam" id="1.20.1420.30:FF:000009">
    <property type="entry name" value="sodium/potassium/calcium exchanger 5 isoform X2"/>
    <property type="match status" value="1"/>
</dbReference>
<dbReference type="GO" id="GO:0005886">
    <property type="term" value="C:plasma membrane"/>
    <property type="evidence" value="ECO:0007669"/>
    <property type="project" value="TreeGrafter"/>
</dbReference>
<feature type="domain" description="Sodium/calcium exchanger membrane region" evidence="18">
    <location>
        <begin position="3"/>
        <end position="142"/>
    </location>
</feature>
<evidence type="ECO:0000256" key="14">
    <source>
        <dbReference type="ARBA" id="ARBA00023065"/>
    </source>
</evidence>
<evidence type="ECO:0000256" key="1">
    <source>
        <dbReference type="ARBA" id="ARBA00004141"/>
    </source>
</evidence>
<dbReference type="PANTHER" id="PTHR10846:SF73">
    <property type="entry name" value="SODIUM_CALCIUM EXCHANGER MEMBRANE REGION DOMAIN-CONTAINING PROTEIN"/>
    <property type="match status" value="1"/>
</dbReference>
<comment type="subcellular location">
    <subcellularLocation>
        <location evidence="1">Membrane</location>
        <topology evidence="1">Multi-pass membrane protein</topology>
    </subcellularLocation>
</comment>
<evidence type="ECO:0000259" key="18">
    <source>
        <dbReference type="Pfam" id="PF01699"/>
    </source>
</evidence>
<keyword evidence="13" id="KW-0915">Sodium</keyword>
<dbReference type="PANTHER" id="PTHR10846">
    <property type="entry name" value="SODIUM/POTASSIUM/CALCIUM EXCHANGER"/>
    <property type="match status" value="1"/>
</dbReference>
<dbReference type="GO" id="GO:0006874">
    <property type="term" value="P:intracellular calcium ion homeostasis"/>
    <property type="evidence" value="ECO:0007669"/>
    <property type="project" value="TreeGrafter"/>
</dbReference>
<evidence type="ECO:0000256" key="15">
    <source>
        <dbReference type="ARBA" id="ARBA00023136"/>
    </source>
</evidence>
<accession>A0AAJ7SHN3</accession>
<keyword evidence="19" id="KW-1185">Reference proteome</keyword>
<feature type="transmembrane region" description="Helical" evidence="17">
    <location>
        <begin position="355"/>
        <end position="375"/>
    </location>
</feature>
<keyword evidence="5" id="KW-0633">Potassium transport</keyword>
<evidence type="ECO:0000256" key="7">
    <source>
        <dbReference type="ARBA" id="ARBA00022692"/>
    </source>
</evidence>
<proteinExistence type="inferred from homology"/>
<name>A0AAJ7SHN3_9ACAR</name>